<dbReference type="InterPro" id="IPR011011">
    <property type="entry name" value="Znf_FYVE_PHD"/>
</dbReference>
<evidence type="ECO:0000313" key="7">
    <source>
        <dbReference type="EMBL" id="OQR72596.1"/>
    </source>
</evidence>
<dbReference type="GO" id="GO:0016197">
    <property type="term" value="P:endosomal transport"/>
    <property type="evidence" value="ECO:0007669"/>
    <property type="project" value="TreeGrafter"/>
</dbReference>
<keyword evidence="3" id="KW-0862">Zinc</keyword>
<dbReference type="InterPro" id="IPR000306">
    <property type="entry name" value="Znf_FYVE"/>
</dbReference>
<keyword evidence="1" id="KW-0479">Metal-binding</keyword>
<dbReference type="PANTHER" id="PTHR46319:SF3">
    <property type="entry name" value="ZINC FINGER FYVE DOMAIN-CONTAINING PROTEIN"/>
    <property type="match status" value="1"/>
</dbReference>
<dbReference type="Pfam" id="PF01363">
    <property type="entry name" value="FYVE"/>
    <property type="match status" value="1"/>
</dbReference>
<evidence type="ECO:0000256" key="5">
    <source>
        <dbReference type="SAM" id="MobiDB-lite"/>
    </source>
</evidence>
<dbReference type="SUPFAM" id="SSF57903">
    <property type="entry name" value="FYVE/PHD zinc finger"/>
    <property type="match status" value="1"/>
</dbReference>
<feature type="region of interest" description="Disordered" evidence="5">
    <location>
        <begin position="53"/>
        <end position="72"/>
    </location>
</feature>
<dbReference type="AlphaFoldDB" id="A0A1V9XGN4"/>
<feature type="compositionally biased region" description="Polar residues" evidence="5">
    <location>
        <begin position="155"/>
        <end position="165"/>
    </location>
</feature>
<keyword evidence="8" id="KW-1185">Reference proteome</keyword>
<dbReference type="PANTHER" id="PTHR46319">
    <property type="entry name" value="ZINC FINGER FYVE DOMAIN-CONTAINING PROTEIN"/>
    <property type="match status" value="1"/>
</dbReference>
<evidence type="ECO:0000259" key="6">
    <source>
        <dbReference type="PROSITE" id="PS50178"/>
    </source>
</evidence>
<feature type="compositionally biased region" description="Polar residues" evidence="5">
    <location>
        <begin position="102"/>
        <end position="111"/>
    </location>
</feature>
<gene>
    <name evidence="7" type="ORF">BIW11_01275</name>
</gene>
<name>A0A1V9XGN4_9ACAR</name>
<evidence type="ECO:0000256" key="2">
    <source>
        <dbReference type="ARBA" id="ARBA00022771"/>
    </source>
</evidence>
<proteinExistence type="predicted"/>
<dbReference type="STRING" id="418985.A0A1V9XGN4"/>
<dbReference type="InterPro" id="IPR013083">
    <property type="entry name" value="Znf_RING/FYVE/PHD"/>
</dbReference>
<feature type="region of interest" description="Disordered" evidence="5">
    <location>
        <begin position="102"/>
        <end position="165"/>
    </location>
</feature>
<reference evidence="7 8" key="1">
    <citation type="journal article" date="2017" name="Gigascience">
        <title>Draft genome of the honey bee ectoparasitic mite, Tropilaelaps mercedesae, is shaped by the parasitic life history.</title>
        <authorList>
            <person name="Dong X."/>
            <person name="Armstrong S.D."/>
            <person name="Xia D."/>
            <person name="Makepeace B.L."/>
            <person name="Darby A.C."/>
            <person name="Kadowaki T."/>
        </authorList>
    </citation>
    <scope>NUCLEOTIDE SEQUENCE [LARGE SCALE GENOMIC DNA]</scope>
    <source>
        <strain evidence="7">Wuxi-XJTLU</strain>
    </source>
</reference>
<dbReference type="InterPro" id="IPR017455">
    <property type="entry name" value="Znf_FYVE-rel"/>
</dbReference>
<dbReference type="Gene3D" id="3.30.40.10">
    <property type="entry name" value="Zinc/RING finger domain, C3HC4 (zinc finger)"/>
    <property type="match status" value="1"/>
</dbReference>
<keyword evidence="2 4" id="KW-0863">Zinc-finger</keyword>
<dbReference type="EMBL" id="MNPL01011452">
    <property type="protein sequence ID" value="OQR72596.1"/>
    <property type="molecule type" value="Genomic_DNA"/>
</dbReference>
<accession>A0A1V9XGN4</accession>
<feature type="compositionally biased region" description="Polar residues" evidence="5">
    <location>
        <begin position="445"/>
        <end position="457"/>
    </location>
</feature>
<evidence type="ECO:0000313" key="8">
    <source>
        <dbReference type="Proteomes" id="UP000192247"/>
    </source>
</evidence>
<dbReference type="GO" id="GO:0031901">
    <property type="term" value="C:early endosome membrane"/>
    <property type="evidence" value="ECO:0007669"/>
    <property type="project" value="TreeGrafter"/>
</dbReference>
<protein>
    <recommendedName>
        <fullName evidence="6">FYVE-type domain-containing protein</fullName>
    </recommendedName>
</protein>
<feature type="non-terminal residue" evidence="7">
    <location>
        <position position="1"/>
    </location>
</feature>
<feature type="compositionally biased region" description="Basic and acidic residues" evidence="5">
    <location>
        <begin position="128"/>
        <end position="145"/>
    </location>
</feature>
<dbReference type="PROSITE" id="PS50178">
    <property type="entry name" value="ZF_FYVE"/>
    <property type="match status" value="1"/>
</dbReference>
<sequence length="560" mass="59095">PDFPLLNVDFYKDNRYVGIRRPCAADGRPVLSLRPSDECFAACRCSGSPAVKPKTSLRARRSGGSPASINCPGVSSKQFDEFLRKKSLENAHLLSGHNSPVLQRYRSSSGRSAGDVRSADAGEFSVDNSKEDDQRPKDGSVDFAKRTTPVHLCDNGTSSAKNSSHVITRKTITATKRVSSPLKEDAAAALTKASSMSESGGKRSDVSDSRTPPVTSADVETVGDEDPINSVCNPNPTSVVPNSGELYQPDAVMQRVEGDPTKVPSDASEELDPAPGDRSAAGGLLPDSRSLTQSPLRSDTSNYYRIVSFDMSGVEVTDDDLTKLEEELRDERAPNGHSLDASTLVEPVAADQVIPSRTAENVVNNNTGGRTSSEGLAVSVEMTGQQVVDNSIVLPASAGHATQDAGTARHDTCSGGGETQAAVEVKSKATAESGGREQGGIPQMMESTGGTLATTGRPNWDRQAGEQDAGATASNSGEGGALLTQEHGDPENSEPGAVGGKADAESVVVMSPTETRLGRVRPLWIQDEDAPICMNCGQEFTIFRRRHHCRACGKVSAGRR</sequence>
<evidence type="ECO:0000256" key="3">
    <source>
        <dbReference type="ARBA" id="ARBA00022833"/>
    </source>
</evidence>
<organism evidence="7 8">
    <name type="scientific">Tropilaelaps mercedesae</name>
    <dbReference type="NCBI Taxonomy" id="418985"/>
    <lineage>
        <taxon>Eukaryota</taxon>
        <taxon>Metazoa</taxon>
        <taxon>Ecdysozoa</taxon>
        <taxon>Arthropoda</taxon>
        <taxon>Chelicerata</taxon>
        <taxon>Arachnida</taxon>
        <taxon>Acari</taxon>
        <taxon>Parasitiformes</taxon>
        <taxon>Mesostigmata</taxon>
        <taxon>Gamasina</taxon>
        <taxon>Dermanyssoidea</taxon>
        <taxon>Laelapidae</taxon>
        <taxon>Tropilaelaps</taxon>
    </lineage>
</organism>
<dbReference type="Proteomes" id="UP000192247">
    <property type="component" value="Unassembled WGS sequence"/>
</dbReference>
<dbReference type="OrthoDB" id="5872154at2759"/>
<evidence type="ECO:0000256" key="4">
    <source>
        <dbReference type="PROSITE-ProRule" id="PRU00091"/>
    </source>
</evidence>
<comment type="caution">
    <text evidence="7">The sequence shown here is derived from an EMBL/GenBank/DDBJ whole genome shotgun (WGS) entry which is preliminary data.</text>
</comment>
<dbReference type="GO" id="GO:0008270">
    <property type="term" value="F:zinc ion binding"/>
    <property type="evidence" value="ECO:0007669"/>
    <property type="project" value="UniProtKB-KW"/>
</dbReference>
<dbReference type="SMART" id="SM00064">
    <property type="entry name" value="FYVE"/>
    <property type="match status" value="1"/>
</dbReference>
<dbReference type="InParanoid" id="A0A1V9XGN4"/>
<evidence type="ECO:0000256" key="1">
    <source>
        <dbReference type="ARBA" id="ARBA00022723"/>
    </source>
</evidence>
<feature type="domain" description="FYVE-type" evidence="6">
    <location>
        <begin position="527"/>
        <end position="560"/>
    </location>
</feature>
<feature type="region of interest" description="Disordered" evidence="5">
    <location>
        <begin position="178"/>
        <end position="296"/>
    </location>
</feature>
<feature type="compositionally biased region" description="Polar residues" evidence="5">
    <location>
        <begin position="230"/>
        <end position="241"/>
    </location>
</feature>
<feature type="region of interest" description="Disordered" evidence="5">
    <location>
        <begin position="404"/>
        <end position="503"/>
    </location>
</feature>